<organism evidence="4 5">
    <name type="scientific">Companilactobacillus zhachilii</name>
    <dbReference type="NCBI Taxonomy" id="2304606"/>
    <lineage>
        <taxon>Bacteria</taxon>
        <taxon>Bacillati</taxon>
        <taxon>Bacillota</taxon>
        <taxon>Bacilli</taxon>
        <taxon>Lactobacillales</taxon>
        <taxon>Lactobacillaceae</taxon>
        <taxon>Companilactobacillus</taxon>
    </lineage>
</organism>
<dbReference type="Pfam" id="PF14278">
    <property type="entry name" value="TetR_C_8"/>
    <property type="match status" value="1"/>
</dbReference>
<evidence type="ECO:0000313" key="5">
    <source>
        <dbReference type="Proteomes" id="UP000267208"/>
    </source>
</evidence>
<dbReference type="InterPro" id="IPR039532">
    <property type="entry name" value="TetR_C_Firmicutes"/>
</dbReference>
<dbReference type="InterPro" id="IPR050624">
    <property type="entry name" value="HTH-type_Tx_Regulator"/>
</dbReference>
<protein>
    <submittedName>
        <fullName evidence="4">TetR/AcrR family transcriptional regulator</fullName>
    </submittedName>
</protein>
<dbReference type="OrthoDB" id="9810250at2"/>
<name>A0A386PQF4_9LACO</name>
<dbReference type="RefSeq" id="WP_120142277.1">
    <property type="nucleotide sequence ID" value="NZ_CP031933.2"/>
</dbReference>
<keyword evidence="5" id="KW-1185">Reference proteome</keyword>
<sequence length="190" mass="21970">MDRDTSVENVTRMQKQTKQWIKDSLIELLKDYDLEEITVKQIVVTADISRPTFYRYYATKEEVLEELINDMIQGYAVTAMETTTTTFDEILKVFLDYFQKKQSIIKVLIRAHLTDYFTSAFTKSFAEKMDEFPASWRNWKTDLQISLGVQFATGGLLNVLIGWVATGCKIDSEIIVRNVMMILHDLGGEI</sequence>
<dbReference type="PROSITE" id="PS50977">
    <property type="entry name" value="HTH_TETR_2"/>
    <property type="match status" value="1"/>
</dbReference>
<dbReference type="SUPFAM" id="SSF46689">
    <property type="entry name" value="Homeodomain-like"/>
    <property type="match status" value="1"/>
</dbReference>
<dbReference type="Proteomes" id="UP000267208">
    <property type="component" value="Chromosome"/>
</dbReference>
<dbReference type="AlphaFoldDB" id="A0A386PQF4"/>
<evidence type="ECO:0000259" key="3">
    <source>
        <dbReference type="PROSITE" id="PS50977"/>
    </source>
</evidence>
<accession>A0A386PQF4</accession>
<dbReference type="KEGG" id="lzh:D1B17_05075"/>
<gene>
    <name evidence="4" type="ORF">D1B17_05075</name>
</gene>
<dbReference type="Pfam" id="PF00440">
    <property type="entry name" value="TetR_N"/>
    <property type="match status" value="1"/>
</dbReference>
<feature type="DNA-binding region" description="H-T-H motif" evidence="2">
    <location>
        <begin position="38"/>
        <end position="57"/>
    </location>
</feature>
<dbReference type="PANTHER" id="PTHR43479">
    <property type="entry name" value="ACREF/ENVCD OPERON REPRESSOR-RELATED"/>
    <property type="match status" value="1"/>
</dbReference>
<evidence type="ECO:0000256" key="2">
    <source>
        <dbReference type="PROSITE-ProRule" id="PRU00335"/>
    </source>
</evidence>
<dbReference type="EMBL" id="CP031933">
    <property type="protein sequence ID" value="AYE38034.1"/>
    <property type="molecule type" value="Genomic_DNA"/>
</dbReference>
<reference evidence="5" key="1">
    <citation type="submission" date="2018-08" db="EMBL/GenBank/DDBJ databases">
        <title>Genome of Lactobacillus sp. HBUAS52074.</title>
        <authorList>
            <person name="Guo Z."/>
            <person name="Zhang Z.D."/>
        </authorList>
    </citation>
    <scope>NUCLEOTIDE SEQUENCE [LARGE SCALE GENOMIC DNA]</scope>
    <source>
        <strain evidence="5">HBUAS52074</strain>
    </source>
</reference>
<keyword evidence="1 2" id="KW-0238">DNA-binding</keyword>
<dbReference type="GO" id="GO:0003677">
    <property type="term" value="F:DNA binding"/>
    <property type="evidence" value="ECO:0007669"/>
    <property type="project" value="UniProtKB-UniRule"/>
</dbReference>
<evidence type="ECO:0000256" key="1">
    <source>
        <dbReference type="ARBA" id="ARBA00023125"/>
    </source>
</evidence>
<dbReference type="InterPro" id="IPR009057">
    <property type="entry name" value="Homeodomain-like_sf"/>
</dbReference>
<feature type="domain" description="HTH tetR-type" evidence="3">
    <location>
        <begin position="15"/>
        <end position="75"/>
    </location>
</feature>
<dbReference type="InterPro" id="IPR001647">
    <property type="entry name" value="HTH_TetR"/>
</dbReference>
<dbReference type="PANTHER" id="PTHR43479:SF11">
    <property type="entry name" value="ACREF_ENVCD OPERON REPRESSOR-RELATED"/>
    <property type="match status" value="1"/>
</dbReference>
<evidence type="ECO:0000313" key="4">
    <source>
        <dbReference type="EMBL" id="AYE38034.1"/>
    </source>
</evidence>
<proteinExistence type="predicted"/>
<dbReference type="Gene3D" id="1.10.357.10">
    <property type="entry name" value="Tetracycline Repressor, domain 2"/>
    <property type="match status" value="1"/>
</dbReference>